<organism evidence="2 3">
    <name type="scientific">Pristionchus entomophagus</name>
    <dbReference type="NCBI Taxonomy" id="358040"/>
    <lineage>
        <taxon>Eukaryota</taxon>
        <taxon>Metazoa</taxon>
        <taxon>Ecdysozoa</taxon>
        <taxon>Nematoda</taxon>
        <taxon>Chromadorea</taxon>
        <taxon>Rhabditida</taxon>
        <taxon>Rhabditina</taxon>
        <taxon>Diplogasteromorpha</taxon>
        <taxon>Diplogasteroidea</taxon>
        <taxon>Neodiplogasteridae</taxon>
        <taxon>Pristionchus</taxon>
    </lineage>
</organism>
<protein>
    <recommendedName>
        <fullName evidence="4">G protein-coupled receptor</fullName>
    </recommendedName>
</protein>
<evidence type="ECO:0000256" key="1">
    <source>
        <dbReference type="SAM" id="Phobius"/>
    </source>
</evidence>
<evidence type="ECO:0008006" key="4">
    <source>
        <dbReference type="Google" id="ProtNLM"/>
    </source>
</evidence>
<dbReference type="EMBL" id="BTSX01000005">
    <property type="protein sequence ID" value="GMT02450.1"/>
    <property type="molecule type" value="Genomic_DNA"/>
</dbReference>
<feature type="transmembrane region" description="Helical" evidence="1">
    <location>
        <begin position="60"/>
        <end position="79"/>
    </location>
</feature>
<feature type="non-terminal residue" evidence="2">
    <location>
        <position position="94"/>
    </location>
</feature>
<comment type="caution">
    <text evidence="2">The sequence shown here is derived from an EMBL/GenBank/DDBJ whole genome shotgun (WGS) entry which is preliminary data.</text>
</comment>
<dbReference type="Proteomes" id="UP001432027">
    <property type="component" value="Unassembled WGS sequence"/>
</dbReference>
<accession>A0AAV5U6I6</accession>
<feature type="non-terminal residue" evidence="2">
    <location>
        <position position="1"/>
    </location>
</feature>
<evidence type="ECO:0000313" key="2">
    <source>
        <dbReference type="EMBL" id="GMT02450.1"/>
    </source>
</evidence>
<keyword evidence="3" id="KW-1185">Reference proteome</keyword>
<name>A0AAV5U6I6_9BILA</name>
<proteinExistence type="predicted"/>
<keyword evidence="1" id="KW-1133">Transmembrane helix</keyword>
<dbReference type="AlphaFoldDB" id="A0AAV5U6I6"/>
<keyword evidence="1" id="KW-0812">Transmembrane</keyword>
<feature type="transmembrane region" description="Helical" evidence="1">
    <location>
        <begin position="21"/>
        <end position="48"/>
    </location>
</feature>
<evidence type="ECO:0000313" key="3">
    <source>
        <dbReference type="Proteomes" id="UP001432027"/>
    </source>
</evidence>
<gene>
    <name evidence="2" type="ORF">PENTCL1PPCAC_24624</name>
</gene>
<sequence length="94" mass="10978">RRKNRAEHKQLNERYQIRETYLIARAIMPVYYMNSAIKVVIIFINWAYVANILPHSVTEGMYLSLSEISCGLTATMFLLHHVRLRSKLDGILGR</sequence>
<keyword evidence="1" id="KW-0472">Membrane</keyword>
<reference evidence="2" key="1">
    <citation type="submission" date="2023-10" db="EMBL/GenBank/DDBJ databases">
        <title>Genome assembly of Pristionchus species.</title>
        <authorList>
            <person name="Yoshida K."/>
            <person name="Sommer R.J."/>
        </authorList>
    </citation>
    <scope>NUCLEOTIDE SEQUENCE</scope>
    <source>
        <strain evidence="2">RS0144</strain>
    </source>
</reference>